<evidence type="ECO:0000313" key="1">
    <source>
        <dbReference type="EMBL" id="JAD36736.1"/>
    </source>
</evidence>
<reference evidence="1" key="2">
    <citation type="journal article" date="2015" name="Data Brief">
        <title>Shoot transcriptome of the giant reed, Arundo donax.</title>
        <authorList>
            <person name="Barrero R.A."/>
            <person name="Guerrero F.D."/>
            <person name="Moolhuijzen P."/>
            <person name="Goolsby J.A."/>
            <person name="Tidwell J."/>
            <person name="Bellgard S.E."/>
            <person name="Bellgard M.I."/>
        </authorList>
    </citation>
    <scope>NUCLEOTIDE SEQUENCE</scope>
    <source>
        <tissue evidence="1">Shoot tissue taken approximately 20 cm above the soil surface</tissue>
    </source>
</reference>
<organism evidence="1">
    <name type="scientific">Arundo donax</name>
    <name type="common">Giant reed</name>
    <name type="synonym">Donax arundinaceus</name>
    <dbReference type="NCBI Taxonomy" id="35708"/>
    <lineage>
        <taxon>Eukaryota</taxon>
        <taxon>Viridiplantae</taxon>
        <taxon>Streptophyta</taxon>
        <taxon>Embryophyta</taxon>
        <taxon>Tracheophyta</taxon>
        <taxon>Spermatophyta</taxon>
        <taxon>Magnoliopsida</taxon>
        <taxon>Liliopsida</taxon>
        <taxon>Poales</taxon>
        <taxon>Poaceae</taxon>
        <taxon>PACMAD clade</taxon>
        <taxon>Arundinoideae</taxon>
        <taxon>Arundineae</taxon>
        <taxon>Arundo</taxon>
    </lineage>
</organism>
<protein>
    <submittedName>
        <fullName evidence="1">Uncharacterized protein</fullName>
    </submittedName>
</protein>
<dbReference type="EMBL" id="GBRH01261159">
    <property type="protein sequence ID" value="JAD36736.1"/>
    <property type="molecule type" value="Transcribed_RNA"/>
</dbReference>
<proteinExistence type="predicted"/>
<name>A0A0A8ZD51_ARUDO</name>
<dbReference type="AlphaFoldDB" id="A0A0A8ZD51"/>
<reference evidence="1" key="1">
    <citation type="submission" date="2014-09" db="EMBL/GenBank/DDBJ databases">
        <authorList>
            <person name="Magalhaes I.L.F."/>
            <person name="Oliveira U."/>
            <person name="Santos F.R."/>
            <person name="Vidigal T.H.D.A."/>
            <person name="Brescovit A.D."/>
            <person name="Santos A.J."/>
        </authorList>
    </citation>
    <scope>NUCLEOTIDE SEQUENCE</scope>
    <source>
        <tissue evidence="1">Shoot tissue taken approximately 20 cm above the soil surface</tissue>
    </source>
</reference>
<accession>A0A0A8ZD51</accession>
<sequence>MQEGSQILSSLSQTRNNNI</sequence>